<dbReference type="Pfam" id="PF23182">
    <property type="entry name" value="PABC_AtC3H46"/>
    <property type="match status" value="1"/>
</dbReference>
<keyword evidence="2 7" id="KW-0863">Zinc-finger</keyword>
<evidence type="ECO:0000256" key="5">
    <source>
        <dbReference type="ARBA" id="ARBA00023125"/>
    </source>
</evidence>
<dbReference type="Pfam" id="PF00076">
    <property type="entry name" value="RRM_1"/>
    <property type="match status" value="1"/>
</dbReference>
<keyword evidence="13" id="KW-1185">Reference proteome</keyword>
<reference evidence="12 13" key="1">
    <citation type="journal article" date="2011" name="Science">
        <title>The Selaginella genome identifies genetic changes associated with the evolution of vascular plants.</title>
        <authorList>
            <person name="Banks J.A."/>
            <person name="Nishiyama T."/>
            <person name="Hasebe M."/>
            <person name="Bowman J.L."/>
            <person name="Gribskov M."/>
            <person name="dePamphilis C."/>
            <person name="Albert V.A."/>
            <person name="Aono N."/>
            <person name="Aoyama T."/>
            <person name="Ambrose B.A."/>
            <person name="Ashton N.W."/>
            <person name="Axtell M.J."/>
            <person name="Barker E."/>
            <person name="Barker M.S."/>
            <person name="Bennetzen J.L."/>
            <person name="Bonawitz N.D."/>
            <person name="Chapple C."/>
            <person name="Cheng C."/>
            <person name="Correa L.G."/>
            <person name="Dacre M."/>
            <person name="DeBarry J."/>
            <person name="Dreyer I."/>
            <person name="Elias M."/>
            <person name="Engstrom E.M."/>
            <person name="Estelle M."/>
            <person name="Feng L."/>
            <person name="Finet C."/>
            <person name="Floyd S.K."/>
            <person name="Frommer W.B."/>
            <person name="Fujita T."/>
            <person name="Gramzow L."/>
            <person name="Gutensohn M."/>
            <person name="Harholt J."/>
            <person name="Hattori M."/>
            <person name="Heyl A."/>
            <person name="Hirai T."/>
            <person name="Hiwatashi Y."/>
            <person name="Ishikawa M."/>
            <person name="Iwata M."/>
            <person name="Karol K.G."/>
            <person name="Koehler B."/>
            <person name="Kolukisaoglu U."/>
            <person name="Kubo M."/>
            <person name="Kurata T."/>
            <person name="Lalonde S."/>
            <person name="Li K."/>
            <person name="Li Y."/>
            <person name="Litt A."/>
            <person name="Lyons E."/>
            <person name="Manning G."/>
            <person name="Maruyama T."/>
            <person name="Michael T.P."/>
            <person name="Mikami K."/>
            <person name="Miyazaki S."/>
            <person name="Morinaga S."/>
            <person name="Murata T."/>
            <person name="Mueller-Roeber B."/>
            <person name="Nelson D.R."/>
            <person name="Obara M."/>
            <person name="Oguri Y."/>
            <person name="Olmstead R.G."/>
            <person name="Onodera N."/>
            <person name="Petersen B.L."/>
            <person name="Pils B."/>
            <person name="Prigge M."/>
            <person name="Rensing S.A."/>
            <person name="Riano-Pachon D.M."/>
            <person name="Roberts A.W."/>
            <person name="Sato Y."/>
            <person name="Scheller H.V."/>
            <person name="Schulz B."/>
            <person name="Schulz C."/>
            <person name="Shakirov E.V."/>
            <person name="Shibagaki N."/>
            <person name="Shinohara N."/>
            <person name="Shippen D.E."/>
            <person name="Soerensen I."/>
            <person name="Sotooka R."/>
            <person name="Sugimoto N."/>
            <person name="Sugita M."/>
            <person name="Sumikawa N."/>
            <person name="Tanurdzic M."/>
            <person name="Theissen G."/>
            <person name="Ulvskov P."/>
            <person name="Wakazuki S."/>
            <person name="Weng J.K."/>
            <person name="Willats W.W."/>
            <person name="Wipf D."/>
            <person name="Wolf P.G."/>
            <person name="Yang L."/>
            <person name="Zimmer A.D."/>
            <person name="Zhu Q."/>
            <person name="Mitros T."/>
            <person name="Hellsten U."/>
            <person name="Loque D."/>
            <person name="Otillar R."/>
            <person name="Salamov A."/>
            <person name="Schmutz J."/>
            <person name="Shapiro H."/>
            <person name="Lindquist E."/>
            <person name="Lucas S."/>
            <person name="Rokhsar D."/>
            <person name="Grigoriev I.V."/>
        </authorList>
    </citation>
    <scope>NUCLEOTIDE SEQUENCE [LARGE SCALE GENOMIC DNA]</scope>
</reference>
<evidence type="ECO:0000256" key="2">
    <source>
        <dbReference type="ARBA" id="ARBA00022771"/>
    </source>
</evidence>
<dbReference type="InterPro" id="IPR000571">
    <property type="entry name" value="Znf_CCCH"/>
</dbReference>
<dbReference type="InterPro" id="IPR035979">
    <property type="entry name" value="RBD_domain_sf"/>
</dbReference>
<evidence type="ECO:0000259" key="9">
    <source>
        <dbReference type="PROSITE" id="PS50102"/>
    </source>
</evidence>
<feature type="domain" description="HTH OST-type" evidence="11">
    <location>
        <begin position="174"/>
        <end position="257"/>
    </location>
</feature>
<organism evidence="13">
    <name type="scientific">Selaginella moellendorffii</name>
    <name type="common">Spikemoss</name>
    <dbReference type="NCBI Taxonomy" id="88036"/>
    <lineage>
        <taxon>Eukaryota</taxon>
        <taxon>Viridiplantae</taxon>
        <taxon>Streptophyta</taxon>
        <taxon>Embryophyta</taxon>
        <taxon>Tracheophyta</taxon>
        <taxon>Lycopodiopsida</taxon>
        <taxon>Selaginellales</taxon>
        <taxon>Selaginellaceae</taxon>
        <taxon>Selaginella</taxon>
    </lineage>
</organism>
<dbReference type="STRING" id="88036.D8TAN7"/>
<dbReference type="CDD" id="cd12458">
    <property type="entry name" value="RRM_AtC3H46_like"/>
    <property type="match status" value="1"/>
</dbReference>
<dbReference type="InterPro" id="IPR025605">
    <property type="entry name" value="OST-HTH/LOTUS_dom"/>
</dbReference>
<dbReference type="EMBL" id="GL377704">
    <property type="protein sequence ID" value="EFJ06262.1"/>
    <property type="molecule type" value="Genomic_DNA"/>
</dbReference>
<keyword evidence="3 7" id="KW-0862">Zinc</keyword>
<dbReference type="Gramene" id="EFJ06262">
    <property type="protein sequence ID" value="EFJ06262"/>
    <property type="gene ID" value="SELMODRAFT_236569"/>
</dbReference>
<feature type="compositionally biased region" description="Pro residues" evidence="8">
    <location>
        <begin position="114"/>
        <end position="125"/>
    </location>
</feature>
<dbReference type="FunFam" id="3.30.70.330:FF:000678">
    <property type="entry name" value="zinc finger CCCH domain-containing protein 53-like isoform X2"/>
    <property type="match status" value="1"/>
</dbReference>
<evidence type="ECO:0000259" key="11">
    <source>
        <dbReference type="PROSITE" id="PS51644"/>
    </source>
</evidence>
<feature type="zinc finger region" description="C3H1-type" evidence="7">
    <location>
        <begin position="147"/>
        <end position="168"/>
    </location>
</feature>
<dbReference type="AlphaFoldDB" id="D8TAN7"/>
<feature type="region of interest" description="Disordered" evidence="8">
    <location>
        <begin position="104"/>
        <end position="126"/>
    </location>
</feature>
<evidence type="ECO:0008006" key="14">
    <source>
        <dbReference type="Google" id="ProtNLM"/>
    </source>
</evidence>
<dbReference type="InParanoid" id="D8TAN7"/>
<protein>
    <recommendedName>
        <fullName evidence="14">RRM domain-containing protein</fullName>
    </recommendedName>
</protein>
<dbReference type="FunCoup" id="D8TAN7">
    <property type="interactions" value="591"/>
</dbReference>
<dbReference type="GO" id="GO:0003723">
    <property type="term" value="F:RNA binding"/>
    <property type="evidence" value="ECO:0007669"/>
    <property type="project" value="UniProtKB-UniRule"/>
</dbReference>
<evidence type="ECO:0000256" key="4">
    <source>
        <dbReference type="ARBA" id="ARBA00022884"/>
    </source>
</evidence>
<evidence type="ECO:0000256" key="8">
    <source>
        <dbReference type="SAM" id="MobiDB-lite"/>
    </source>
</evidence>
<dbReference type="PROSITE" id="PS50103">
    <property type="entry name" value="ZF_C3H1"/>
    <property type="match status" value="1"/>
</dbReference>
<dbReference type="Proteomes" id="UP000001514">
    <property type="component" value="Unassembled WGS sequence"/>
</dbReference>
<dbReference type="PANTHER" id="PTHR24009">
    <property type="entry name" value="RNA-BINDING (RRM/RBD/RNP MOTIFS)"/>
    <property type="match status" value="1"/>
</dbReference>
<dbReference type="eggNOG" id="ENOG502QS3A">
    <property type="taxonomic scope" value="Eukaryota"/>
</dbReference>
<keyword evidence="5" id="KW-0238">DNA-binding</keyword>
<evidence type="ECO:0000256" key="1">
    <source>
        <dbReference type="ARBA" id="ARBA00022723"/>
    </source>
</evidence>
<dbReference type="HOGENOM" id="CLU_028778_2_0_1"/>
<dbReference type="InterPro" id="IPR034365">
    <property type="entry name" value="AtC3H46-like_RRM"/>
</dbReference>
<evidence type="ECO:0000256" key="6">
    <source>
        <dbReference type="PROSITE-ProRule" id="PRU00176"/>
    </source>
</evidence>
<proteinExistence type="predicted"/>
<sequence length="361" mass="40581">MDAYEATQLVFARVQAQDPENVSKIIGLMLLQDRSEQEMARLALGSDALLQSAIAKARRELGLFAANPHPGLSDQHHHHRQHYHQQRINRPSLLFIPEGGTPRRIRHRPMAPESQPPVPAPPRSPPQEHVAILHLFLASSRCPEEAFAAAPPCLYYSKGHCKRGTSCRSPSSGSLERLEMELQELLRGRRTPVSIASLPQLYFEKFGRALQAQGYLTESQRHGKAGCSLTKLLARLKGSVALIDRPHGQHAVVLAEDAQRFVGYRADRDDLKDVNPSSRQIYLTFPAESTFTEDDVSAHFRSYGPVQDVRIPYQQKRMFGFVTFIYPETVKAILSEGNPHYICGARVLVKPYREKAKLGER</sequence>
<feature type="domain" description="RRM" evidence="9">
    <location>
        <begin position="279"/>
        <end position="354"/>
    </location>
</feature>
<evidence type="ECO:0000256" key="7">
    <source>
        <dbReference type="PROSITE-ProRule" id="PRU00723"/>
    </source>
</evidence>
<dbReference type="InterPro" id="IPR056276">
    <property type="entry name" value="AtC3H46-like_PABC-like"/>
</dbReference>
<keyword evidence="4 6" id="KW-0694">RNA-binding</keyword>
<dbReference type="SUPFAM" id="SSF54928">
    <property type="entry name" value="RNA-binding domain, RBD"/>
    <property type="match status" value="1"/>
</dbReference>
<gene>
    <name evidence="12" type="ORF">SELMODRAFT_236569</name>
</gene>
<dbReference type="PANTHER" id="PTHR24009:SF0">
    <property type="entry name" value="ZINC FINGER CCCH DOMAIN-CONTAINING PROTEIN 18"/>
    <property type="match status" value="1"/>
</dbReference>
<dbReference type="InterPro" id="IPR012677">
    <property type="entry name" value="Nucleotide-bd_a/b_plait_sf"/>
</dbReference>
<name>D8TAN7_SELML</name>
<dbReference type="PROSITE" id="PS51644">
    <property type="entry name" value="HTH_OST"/>
    <property type="match status" value="1"/>
</dbReference>
<dbReference type="SMART" id="SM00360">
    <property type="entry name" value="RRM"/>
    <property type="match status" value="1"/>
</dbReference>
<evidence type="ECO:0000256" key="3">
    <source>
        <dbReference type="ARBA" id="ARBA00022833"/>
    </source>
</evidence>
<evidence type="ECO:0000259" key="10">
    <source>
        <dbReference type="PROSITE" id="PS50103"/>
    </source>
</evidence>
<dbReference type="GO" id="GO:0008270">
    <property type="term" value="F:zinc ion binding"/>
    <property type="evidence" value="ECO:0007669"/>
    <property type="project" value="UniProtKB-KW"/>
</dbReference>
<dbReference type="GO" id="GO:0003677">
    <property type="term" value="F:DNA binding"/>
    <property type="evidence" value="ECO:0007669"/>
    <property type="project" value="UniProtKB-KW"/>
</dbReference>
<dbReference type="Gene3D" id="3.30.70.330">
    <property type="match status" value="1"/>
</dbReference>
<dbReference type="InterPro" id="IPR000504">
    <property type="entry name" value="RRM_dom"/>
</dbReference>
<feature type="domain" description="C3H1-type" evidence="10">
    <location>
        <begin position="147"/>
        <end position="168"/>
    </location>
</feature>
<dbReference type="OMA" id="SPFWDPQ"/>
<dbReference type="KEGG" id="smo:SELMODRAFT_236569"/>
<accession>D8TAN7</accession>
<dbReference type="PROSITE" id="PS50102">
    <property type="entry name" value="RRM"/>
    <property type="match status" value="1"/>
</dbReference>
<evidence type="ECO:0000313" key="12">
    <source>
        <dbReference type="EMBL" id="EFJ06262.1"/>
    </source>
</evidence>
<evidence type="ECO:0000313" key="13">
    <source>
        <dbReference type="Proteomes" id="UP000001514"/>
    </source>
</evidence>
<keyword evidence="1 7" id="KW-0479">Metal-binding</keyword>